<dbReference type="InterPro" id="IPR053185">
    <property type="entry name" value="SET_domain_protein"/>
</dbReference>
<feature type="chain" id="PRO_5015500975" description="SET domain-containing protein" evidence="1">
    <location>
        <begin position="20"/>
        <end position="448"/>
    </location>
</feature>
<dbReference type="PANTHER" id="PTHR47332:SF6">
    <property type="entry name" value="SET DOMAIN-CONTAINING PROTEIN"/>
    <property type="match status" value="1"/>
</dbReference>
<evidence type="ECO:0000313" key="4">
    <source>
        <dbReference type="Proteomes" id="UP000241462"/>
    </source>
</evidence>
<dbReference type="InterPro" id="IPR046341">
    <property type="entry name" value="SET_dom_sf"/>
</dbReference>
<dbReference type="PANTHER" id="PTHR47332">
    <property type="entry name" value="SET DOMAIN-CONTAINING PROTEIN 5"/>
    <property type="match status" value="1"/>
</dbReference>
<dbReference type="EMBL" id="KZ678482">
    <property type="protein sequence ID" value="PSR82278.1"/>
    <property type="molecule type" value="Genomic_DNA"/>
</dbReference>
<reference evidence="3 4" key="1">
    <citation type="journal article" date="2018" name="Mycol. Prog.">
        <title>Coniella lustricola, a new species from submerged detritus.</title>
        <authorList>
            <person name="Raudabaugh D.B."/>
            <person name="Iturriaga T."/>
            <person name="Carver A."/>
            <person name="Mondo S."/>
            <person name="Pangilinan J."/>
            <person name="Lipzen A."/>
            <person name="He G."/>
            <person name="Amirebrahimi M."/>
            <person name="Grigoriev I.V."/>
            <person name="Miller A.N."/>
        </authorList>
    </citation>
    <scope>NUCLEOTIDE SEQUENCE [LARGE SCALE GENOMIC DNA]</scope>
    <source>
        <strain evidence="3 4">B22-T-1</strain>
    </source>
</reference>
<evidence type="ECO:0000256" key="1">
    <source>
        <dbReference type="SAM" id="SignalP"/>
    </source>
</evidence>
<name>A0A2T3A3N9_9PEZI</name>
<dbReference type="CDD" id="cd20071">
    <property type="entry name" value="SET_SMYD"/>
    <property type="match status" value="1"/>
</dbReference>
<dbReference type="Proteomes" id="UP000241462">
    <property type="component" value="Unassembled WGS sequence"/>
</dbReference>
<evidence type="ECO:0000313" key="3">
    <source>
        <dbReference type="EMBL" id="PSR82278.1"/>
    </source>
</evidence>
<dbReference type="PROSITE" id="PS50280">
    <property type="entry name" value="SET"/>
    <property type="match status" value="1"/>
</dbReference>
<dbReference type="AlphaFoldDB" id="A0A2T3A3N9"/>
<dbReference type="InParanoid" id="A0A2T3A3N9"/>
<dbReference type="SUPFAM" id="SSF82199">
    <property type="entry name" value="SET domain"/>
    <property type="match status" value="1"/>
</dbReference>
<organism evidence="3 4">
    <name type="scientific">Coniella lustricola</name>
    <dbReference type="NCBI Taxonomy" id="2025994"/>
    <lineage>
        <taxon>Eukaryota</taxon>
        <taxon>Fungi</taxon>
        <taxon>Dikarya</taxon>
        <taxon>Ascomycota</taxon>
        <taxon>Pezizomycotina</taxon>
        <taxon>Sordariomycetes</taxon>
        <taxon>Sordariomycetidae</taxon>
        <taxon>Diaporthales</taxon>
        <taxon>Schizoparmaceae</taxon>
        <taxon>Coniella</taxon>
    </lineage>
</organism>
<protein>
    <recommendedName>
        <fullName evidence="2">SET domain-containing protein</fullName>
    </recommendedName>
</protein>
<dbReference type="Pfam" id="PF00856">
    <property type="entry name" value="SET"/>
    <property type="match status" value="1"/>
</dbReference>
<feature type="signal peptide" evidence="1">
    <location>
        <begin position="1"/>
        <end position="19"/>
    </location>
</feature>
<dbReference type="STRING" id="2025994.A0A2T3A3N9"/>
<evidence type="ECO:0000259" key="2">
    <source>
        <dbReference type="PROSITE" id="PS50280"/>
    </source>
</evidence>
<dbReference type="OrthoDB" id="1028014at2759"/>
<keyword evidence="1" id="KW-0732">Signal</keyword>
<sequence>MLAKITFATCLTAATHVVATTSIPDITAENVITQANLCLSSPILAAQYSSSVWQCPSNAAGNTNSSTLLHYKAELPEEETSGGWTGPHTCEGMYCVYSNADFAAGRGVAIISDGQTANAIANLPVLVELSSSSAGPLLQAARINVQSPKVDTQDIPGKGRGLVANQSIHRGEQLLAYTPALIIHRAFVDDLSKDAQLRLLQDAVSRLPTTTRDRFWQQLGHTHETGDDDILDIVMNNSFNLPIELPGDGYQAASFIGNFPEVSMYNHDCRPNAAFHLEGGLIHRTYAVQKPMHIQAGQELSISYVDSFRVRDVRRARTHRNWGFECTCAQCMLPETLANASDHRLWRIHEVETTLWPGEARVDRLDAVELLLSLYEQEHLLQSHGSPAYRISALSFNSSGRKEMAIKYALLALEAGIVEGGAQSAAVQEMLSLLDQPEAHWSWQRSMA</sequence>
<proteinExistence type="predicted"/>
<dbReference type="Gene3D" id="2.170.270.10">
    <property type="entry name" value="SET domain"/>
    <property type="match status" value="1"/>
</dbReference>
<feature type="domain" description="SET" evidence="2">
    <location>
        <begin position="148"/>
        <end position="305"/>
    </location>
</feature>
<dbReference type="InterPro" id="IPR001214">
    <property type="entry name" value="SET_dom"/>
</dbReference>
<accession>A0A2T3A3N9</accession>
<gene>
    <name evidence="3" type="ORF">BD289DRAFT_371465</name>
</gene>
<keyword evidence="4" id="KW-1185">Reference proteome</keyword>